<dbReference type="Gene3D" id="1.10.3380.10">
    <property type="entry name" value="Sec63 N-terminal domain-like domain"/>
    <property type="match status" value="1"/>
</dbReference>
<reference evidence="12" key="1">
    <citation type="journal article" date="2023" name="G3 (Bethesda)">
        <title>Whole genome assemblies of Zophobas morio and Tenebrio molitor.</title>
        <authorList>
            <person name="Kaur S."/>
            <person name="Stinson S.A."/>
            <person name="diCenzo G.C."/>
        </authorList>
    </citation>
    <scope>NUCLEOTIDE SEQUENCE</scope>
    <source>
        <strain evidence="12">QUZm001</strain>
    </source>
</reference>
<feature type="region of interest" description="Disordered" evidence="10">
    <location>
        <begin position="442"/>
        <end position="464"/>
    </location>
</feature>
<evidence type="ECO:0000256" key="2">
    <source>
        <dbReference type="ARBA" id="ARBA00022801"/>
    </source>
</evidence>
<evidence type="ECO:0000256" key="10">
    <source>
        <dbReference type="SAM" id="MobiDB-lite"/>
    </source>
</evidence>
<feature type="compositionally biased region" description="Basic and acidic residues" evidence="10">
    <location>
        <begin position="1034"/>
        <end position="1045"/>
    </location>
</feature>
<gene>
    <name evidence="12" type="ORF">Zmor_022356</name>
</gene>
<feature type="region of interest" description="Disordered" evidence="10">
    <location>
        <begin position="1144"/>
        <end position="1261"/>
    </location>
</feature>
<dbReference type="InterPro" id="IPR036390">
    <property type="entry name" value="WH_DNA-bd_sf"/>
</dbReference>
<evidence type="ECO:0000256" key="3">
    <source>
        <dbReference type="ARBA" id="ARBA00022806"/>
    </source>
</evidence>
<keyword evidence="5" id="KW-0413">Isomerase</keyword>
<comment type="caution">
    <text evidence="12">The sequence shown here is derived from an EMBL/GenBank/DDBJ whole genome shotgun (WGS) entry which is preliminary data.</text>
</comment>
<feature type="compositionally biased region" description="Basic and acidic residues" evidence="10">
    <location>
        <begin position="851"/>
        <end position="860"/>
    </location>
</feature>
<evidence type="ECO:0000256" key="7">
    <source>
        <dbReference type="ARBA" id="ARBA00034617"/>
    </source>
</evidence>
<feature type="region of interest" description="Disordered" evidence="10">
    <location>
        <begin position="747"/>
        <end position="923"/>
    </location>
</feature>
<protein>
    <recommendedName>
        <fullName evidence="8">DNA 3'-5' helicase</fullName>
        <ecNumber evidence="8">5.6.2.4</ecNumber>
    </recommendedName>
</protein>
<feature type="region of interest" description="Disordered" evidence="10">
    <location>
        <begin position="1305"/>
        <end position="1334"/>
    </location>
</feature>
<feature type="compositionally biased region" description="Basic and acidic residues" evidence="10">
    <location>
        <begin position="1239"/>
        <end position="1249"/>
    </location>
</feature>
<dbReference type="SUPFAM" id="SSF158702">
    <property type="entry name" value="Sec63 N-terminal domain-like"/>
    <property type="match status" value="1"/>
</dbReference>
<feature type="compositionally biased region" description="Basic and acidic residues" evidence="10">
    <location>
        <begin position="1158"/>
        <end position="1192"/>
    </location>
</feature>
<feature type="compositionally biased region" description="Low complexity" evidence="10">
    <location>
        <begin position="1146"/>
        <end position="1156"/>
    </location>
</feature>
<dbReference type="Gene3D" id="1.10.10.10">
    <property type="entry name" value="Winged helix-like DNA-binding domain superfamily/Winged helix DNA-binding domain"/>
    <property type="match status" value="1"/>
</dbReference>
<dbReference type="Pfam" id="PF23445">
    <property type="entry name" value="WHD_SNRNP200"/>
    <property type="match status" value="1"/>
</dbReference>
<dbReference type="GO" id="GO:0051321">
    <property type="term" value="P:meiotic cell cycle"/>
    <property type="evidence" value="ECO:0007669"/>
    <property type="project" value="UniProtKB-KW"/>
</dbReference>
<dbReference type="PANTHER" id="PTHR47835:SF3">
    <property type="entry name" value="HELICASE FOR MEIOSIS 1"/>
    <property type="match status" value="1"/>
</dbReference>
<evidence type="ECO:0000256" key="5">
    <source>
        <dbReference type="ARBA" id="ARBA00023235"/>
    </source>
</evidence>
<feature type="compositionally biased region" description="Basic residues" evidence="10">
    <location>
        <begin position="823"/>
        <end position="832"/>
    </location>
</feature>
<dbReference type="InterPro" id="IPR036388">
    <property type="entry name" value="WH-like_DNA-bd_sf"/>
</dbReference>
<feature type="compositionally biased region" description="Basic and acidic residues" evidence="10">
    <location>
        <begin position="1214"/>
        <end position="1224"/>
    </location>
</feature>
<feature type="compositionally biased region" description="Basic and acidic residues" evidence="10">
    <location>
        <begin position="879"/>
        <end position="889"/>
    </location>
</feature>
<accession>A0AA38HW47</accession>
<keyword evidence="13" id="KW-1185">Reference proteome</keyword>
<dbReference type="InterPro" id="IPR052247">
    <property type="entry name" value="Meiotic_Crossover_Helicase"/>
</dbReference>
<evidence type="ECO:0000256" key="4">
    <source>
        <dbReference type="ARBA" id="ARBA00022840"/>
    </source>
</evidence>
<evidence type="ECO:0000256" key="9">
    <source>
        <dbReference type="ARBA" id="ARBA00048988"/>
    </source>
</evidence>
<comment type="catalytic activity">
    <reaction evidence="7">
        <text>Couples ATP hydrolysis with the unwinding of duplex DNA by translocating in the 3'-5' direction.</text>
        <dbReference type="EC" id="5.6.2.4"/>
    </reaction>
</comment>
<dbReference type="Pfam" id="PF02889">
    <property type="entry name" value="Sec63"/>
    <property type="match status" value="1"/>
</dbReference>
<dbReference type="GO" id="GO:0005524">
    <property type="term" value="F:ATP binding"/>
    <property type="evidence" value="ECO:0007669"/>
    <property type="project" value="UniProtKB-KW"/>
</dbReference>
<dbReference type="SUPFAM" id="SSF46785">
    <property type="entry name" value="Winged helix' DNA-binding domain"/>
    <property type="match status" value="1"/>
</dbReference>
<dbReference type="GO" id="GO:0016787">
    <property type="term" value="F:hydrolase activity"/>
    <property type="evidence" value="ECO:0007669"/>
    <property type="project" value="UniProtKB-KW"/>
</dbReference>
<organism evidence="12 13">
    <name type="scientific">Zophobas morio</name>
    <dbReference type="NCBI Taxonomy" id="2755281"/>
    <lineage>
        <taxon>Eukaryota</taxon>
        <taxon>Metazoa</taxon>
        <taxon>Ecdysozoa</taxon>
        <taxon>Arthropoda</taxon>
        <taxon>Hexapoda</taxon>
        <taxon>Insecta</taxon>
        <taxon>Pterygota</taxon>
        <taxon>Neoptera</taxon>
        <taxon>Endopterygota</taxon>
        <taxon>Coleoptera</taxon>
        <taxon>Polyphaga</taxon>
        <taxon>Cucujiformia</taxon>
        <taxon>Tenebrionidae</taxon>
        <taxon>Zophobas</taxon>
    </lineage>
</organism>
<dbReference type="InterPro" id="IPR057842">
    <property type="entry name" value="WH_MER3"/>
</dbReference>
<dbReference type="EC" id="5.6.2.4" evidence="8"/>
<dbReference type="FunFam" id="1.10.10.10:FF:000012">
    <property type="entry name" value="U5 small nuclear ribonucleoprotein helicase"/>
    <property type="match status" value="1"/>
</dbReference>
<evidence type="ECO:0000313" key="13">
    <source>
        <dbReference type="Proteomes" id="UP001168821"/>
    </source>
</evidence>
<feature type="compositionally biased region" description="Polar residues" evidence="10">
    <location>
        <begin position="589"/>
        <end position="606"/>
    </location>
</feature>
<evidence type="ECO:0000313" key="12">
    <source>
        <dbReference type="EMBL" id="KAJ3644641.1"/>
    </source>
</evidence>
<feature type="compositionally biased region" description="Basic and acidic residues" evidence="10">
    <location>
        <begin position="908"/>
        <end position="923"/>
    </location>
</feature>
<sequence length="1345" mass="154803">MIGGLQPVESDLHKHLIEHLNAEVVLQTITDLEVAMRWLSSTFLYIRARKNPRYYGLTSSDPSSIDRRLLEMCQIELNKLIKAGMLTIDQDVLLKATSVGAAMAKYYLAFETMKLFTQITGGEILQQILALISKCHEFSEMYLRVNDKKCLNLLNKCRNKQTIRFPLNGKIKTVDMKINCIIQAVLGCLDICDHSILSETLKIMRNGERIVKCLIEYLESKNKCFQALLNAVILSKCFTVKLWENSPFVSKQLPGIGNVMSSQLVNAEKTTFQLILECDAREIELIINKKPPTGSKILNQIRYLPKYILKLELCGKNVIKLTISLENALDLEQTCTVNRNSLMYLLVGDADNNILLYEKYSHSYLMENPTVFRFIDFQENTLRDIEAHFISEDWAGIDCTTKFENAPKEKGKGKKIVKKNQSDDTTYMQTFMEMYMKSKRNSEAKTPGEDFNNNEEKYSSDKKKDVHNDSKIVIHGNVTIFDKNDSDDEETKRKRIVSTGKNAKCDGSVQCSLSALTASIPQDGFFASKAELDRSTVIGSQFFKQQCSSKRDDGVKRSPMKQVLLPSDVQLDRSFKKQFAFTPKKFSHCKSSLGESCANSTLSPSFENKPKTQKITWRSPLTYSPAVKFSPKLPYNRPTMSSTESDDHPSSLHSTPLNPEISKILNKTSSSTSETPSHSKTFFPLSDKAYEDSSLEEKADRTEEVLEKVGDFVSTQFLESYGLISPSTKTNTQIKSPNEYYHHLLTQTQSHEKMKEVKKEFDNNEKKRKRRANSESSDAGKRQETEKKRVDSREKTDATQSPYFSHSSKSEAKSTSSQDGPTKKVHIKKLIKPSKSQGHSSDRLMPSYSKYQKELNREEPAVVPERTSFGSYSASRGHSFGDEKDDPFNDSKQSALMQLALPPQSLQEDTRSRRNSSKTDSHNFDDYDDDEFFYDMDDDDLYDTLTYMDDRSRRSFATVNPIFKQYDDISADDDLSDGNGRSMPEYRNSRTSVGDDNLYRSRPHFVEYDTHRSNYFHPLDINAPSTSHYHPRYENHDHQYHKKPETITNPNYESDRSDRRRVSFRSDGYSNNSLTPYGRQSFRPPYYSFLPHEETSDFHQNKVSEEGYRYIRQMMEKENEPPPYQDRNANYHHAPQSISSALVEGSLNPNLPSSSSRDFVEESRFDFEGSRRERARTPFQERQEAARPEYHTPRSRPPLLVQPPSSPSFSNRNFVDDGHFERSSRGHLSTPFLEQLGLYRDHSTRDAETPRNPPRSRPRVLAERSINLNPGPSNRNFVDDDRFDFERRQLRTPFQEQVEPYPEYYGLEGDLPQRPQMPFYRGETSPPSRSSERSYVMQKFFKHLK</sequence>
<feature type="region of interest" description="Disordered" evidence="10">
    <location>
        <begin position="1034"/>
        <end position="1082"/>
    </location>
</feature>
<evidence type="ECO:0000256" key="6">
    <source>
        <dbReference type="ARBA" id="ARBA00023254"/>
    </source>
</evidence>
<evidence type="ECO:0000256" key="1">
    <source>
        <dbReference type="ARBA" id="ARBA00022741"/>
    </source>
</evidence>
<feature type="compositionally biased region" description="Basic and acidic residues" evidence="10">
    <location>
        <begin position="750"/>
        <end position="765"/>
    </location>
</feature>
<dbReference type="Proteomes" id="UP001168821">
    <property type="component" value="Unassembled WGS sequence"/>
</dbReference>
<name>A0AA38HW47_9CUCU</name>
<feature type="domain" description="SEC63" evidence="11">
    <location>
        <begin position="96"/>
        <end position="405"/>
    </location>
</feature>
<dbReference type="SMART" id="SM00973">
    <property type="entry name" value="Sec63"/>
    <property type="match status" value="1"/>
</dbReference>
<feature type="compositionally biased region" description="Basic and acidic residues" evidence="10">
    <location>
        <begin position="778"/>
        <end position="797"/>
    </location>
</feature>
<feature type="region of interest" description="Disordered" evidence="10">
    <location>
        <begin position="969"/>
        <end position="995"/>
    </location>
</feature>
<proteinExistence type="predicted"/>
<comment type="catalytic activity">
    <reaction evidence="9">
        <text>ATP + H2O = ADP + phosphate + H(+)</text>
        <dbReference type="Rhea" id="RHEA:13065"/>
        <dbReference type="ChEBI" id="CHEBI:15377"/>
        <dbReference type="ChEBI" id="CHEBI:15378"/>
        <dbReference type="ChEBI" id="CHEBI:30616"/>
        <dbReference type="ChEBI" id="CHEBI:43474"/>
        <dbReference type="ChEBI" id="CHEBI:456216"/>
        <dbReference type="EC" id="5.6.2.4"/>
    </reaction>
</comment>
<feature type="region of interest" description="Disordered" evidence="10">
    <location>
        <begin position="589"/>
        <end position="613"/>
    </location>
</feature>
<keyword evidence="1" id="KW-0547">Nucleotide-binding</keyword>
<evidence type="ECO:0000259" key="11">
    <source>
        <dbReference type="SMART" id="SM00973"/>
    </source>
</evidence>
<keyword evidence="4" id="KW-0067">ATP-binding</keyword>
<keyword evidence="3" id="KW-0347">Helicase</keyword>
<dbReference type="PANTHER" id="PTHR47835">
    <property type="entry name" value="HFM1, ATP DEPENDENT DNA HELICASE HOMOLOG"/>
    <property type="match status" value="1"/>
</dbReference>
<dbReference type="GO" id="GO:0043138">
    <property type="term" value="F:3'-5' DNA helicase activity"/>
    <property type="evidence" value="ECO:0007669"/>
    <property type="project" value="UniProtKB-EC"/>
</dbReference>
<dbReference type="InterPro" id="IPR004179">
    <property type="entry name" value="Sec63-dom"/>
</dbReference>
<evidence type="ECO:0000256" key="8">
    <source>
        <dbReference type="ARBA" id="ARBA00034808"/>
    </source>
</evidence>
<feature type="region of interest" description="Disordered" evidence="10">
    <location>
        <begin position="632"/>
        <end position="658"/>
    </location>
</feature>
<dbReference type="EMBL" id="JALNTZ010000007">
    <property type="protein sequence ID" value="KAJ3644641.1"/>
    <property type="molecule type" value="Genomic_DNA"/>
</dbReference>
<keyword evidence="2" id="KW-0378">Hydrolase</keyword>
<keyword evidence="6" id="KW-0469">Meiosis</keyword>